<proteinExistence type="predicted"/>
<sequence length="67" mass="7274">MQGAKKPSPNHRAPVGVLTAKPIALRLLTEERSALEQAALAEGRSLASQARIFFLQGLNDYQRKTSA</sequence>
<dbReference type="Proteomes" id="UP000252795">
    <property type="component" value="Unassembled WGS sequence"/>
</dbReference>
<gene>
    <name evidence="2" type="ORF">DET51_101167</name>
    <name evidence="1" type="ORF">DET64_101168</name>
</gene>
<accession>A0A368VBZ9</accession>
<name>A0A368VBZ9_MARNT</name>
<evidence type="ECO:0000313" key="3">
    <source>
        <dbReference type="Proteomes" id="UP000252795"/>
    </source>
</evidence>
<dbReference type="EMBL" id="QPJB01000001">
    <property type="protein sequence ID" value="RCW37830.1"/>
    <property type="molecule type" value="Genomic_DNA"/>
</dbReference>
<dbReference type="AlphaFoldDB" id="A0A368VBZ9"/>
<reference evidence="2 3" key="1">
    <citation type="submission" date="2018-07" db="EMBL/GenBank/DDBJ databases">
        <title>Freshwater and sediment microbial communities from various areas in North America, analyzing microbe dynamics in response to fracking.</title>
        <authorList>
            <person name="Lamendella R."/>
        </authorList>
    </citation>
    <scope>NUCLEOTIDE SEQUENCE [LARGE SCALE GENOMIC DNA]</scope>
    <source>
        <strain evidence="2 3">114E</strain>
        <strain evidence="1 4">114E_o</strain>
    </source>
</reference>
<dbReference type="Proteomes" id="UP000253065">
    <property type="component" value="Unassembled WGS sequence"/>
</dbReference>
<organism evidence="2 3">
    <name type="scientific">Marinobacter nauticus</name>
    <name type="common">Marinobacter hydrocarbonoclasticus</name>
    <name type="synonym">Marinobacter aquaeolei</name>
    <dbReference type="NCBI Taxonomy" id="2743"/>
    <lineage>
        <taxon>Bacteria</taxon>
        <taxon>Pseudomonadati</taxon>
        <taxon>Pseudomonadota</taxon>
        <taxon>Gammaproteobacteria</taxon>
        <taxon>Pseudomonadales</taxon>
        <taxon>Marinobacteraceae</taxon>
        <taxon>Marinobacter</taxon>
    </lineage>
</organism>
<dbReference type="EMBL" id="QNSA01000001">
    <property type="protein sequence ID" value="RBP76984.1"/>
    <property type="molecule type" value="Genomic_DNA"/>
</dbReference>
<comment type="caution">
    <text evidence="2">The sequence shown here is derived from an EMBL/GenBank/DDBJ whole genome shotgun (WGS) entry which is preliminary data.</text>
</comment>
<dbReference type="RefSeq" id="WP_113878900.1">
    <property type="nucleotide sequence ID" value="NZ_QNSA01000001.1"/>
</dbReference>
<evidence type="ECO:0000313" key="1">
    <source>
        <dbReference type="EMBL" id="RBP76984.1"/>
    </source>
</evidence>
<evidence type="ECO:0000313" key="2">
    <source>
        <dbReference type="EMBL" id="RCW37830.1"/>
    </source>
</evidence>
<evidence type="ECO:0008006" key="5">
    <source>
        <dbReference type="Google" id="ProtNLM"/>
    </source>
</evidence>
<evidence type="ECO:0000313" key="4">
    <source>
        <dbReference type="Proteomes" id="UP000253065"/>
    </source>
</evidence>
<keyword evidence="4" id="KW-1185">Reference proteome</keyword>
<protein>
    <recommendedName>
        <fullName evidence="5">CopG family transcriptional regulator</fullName>
    </recommendedName>
</protein>